<protein>
    <submittedName>
        <fullName evidence="5">HGR081Cp</fullName>
    </submittedName>
</protein>
<evidence type="ECO:0000313" key="6">
    <source>
        <dbReference type="Proteomes" id="UP000243052"/>
    </source>
</evidence>
<evidence type="ECO:0000313" key="5">
    <source>
        <dbReference type="EMBL" id="AMD22420.1"/>
    </source>
</evidence>
<feature type="region of interest" description="Disordered" evidence="3">
    <location>
        <begin position="694"/>
        <end position="736"/>
    </location>
</feature>
<dbReference type="InterPro" id="IPR052462">
    <property type="entry name" value="SLIRP/GR-RBP-like"/>
</dbReference>
<dbReference type="GeneID" id="28725772"/>
<gene>
    <name evidence="5" type="ORF">AW171_hschr74457</name>
</gene>
<feature type="domain" description="RRM" evidence="4">
    <location>
        <begin position="307"/>
        <end position="423"/>
    </location>
</feature>
<dbReference type="EMBL" id="CP014247">
    <property type="protein sequence ID" value="AMD22420.1"/>
    <property type="molecule type" value="Genomic_DNA"/>
</dbReference>
<name>A0A0X8HVU4_9SACH</name>
<proteinExistence type="predicted"/>
<feature type="domain" description="RRM" evidence="4">
    <location>
        <begin position="207"/>
        <end position="285"/>
    </location>
</feature>
<feature type="region of interest" description="Disordered" evidence="3">
    <location>
        <begin position="1"/>
        <end position="25"/>
    </location>
</feature>
<dbReference type="RefSeq" id="XP_017989416.1">
    <property type="nucleotide sequence ID" value="XM_018133927.1"/>
</dbReference>
<feature type="region of interest" description="Disordered" evidence="3">
    <location>
        <begin position="39"/>
        <end position="63"/>
    </location>
</feature>
<feature type="compositionally biased region" description="Polar residues" evidence="3">
    <location>
        <begin position="53"/>
        <end position="63"/>
    </location>
</feature>
<evidence type="ECO:0000256" key="3">
    <source>
        <dbReference type="SAM" id="MobiDB-lite"/>
    </source>
</evidence>
<dbReference type="GO" id="GO:0003723">
    <property type="term" value="F:RNA binding"/>
    <property type="evidence" value="ECO:0007669"/>
    <property type="project" value="UniProtKB-UniRule"/>
</dbReference>
<dbReference type="PROSITE" id="PS50102">
    <property type="entry name" value="RRM"/>
    <property type="match status" value="3"/>
</dbReference>
<dbReference type="CDD" id="cd00590">
    <property type="entry name" value="RRM_SF"/>
    <property type="match status" value="2"/>
</dbReference>
<reference evidence="5 6" key="1">
    <citation type="submission" date="2016-01" db="EMBL/GenBank/DDBJ databases">
        <title>Genome sequence of the yeast Holleya sinecauda.</title>
        <authorList>
            <person name="Dietrich F.S."/>
        </authorList>
    </citation>
    <scope>NUCLEOTIDE SEQUENCE [LARGE SCALE GENOMIC DNA]</scope>
    <source>
        <strain evidence="5 6">ATCC 58844</strain>
    </source>
</reference>
<feature type="domain" description="RRM" evidence="4">
    <location>
        <begin position="595"/>
        <end position="690"/>
    </location>
</feature>
<dbReference type="SMART" id="SM00360">
    <property type="entry name" value="RRM"/>
    <property type="match status" value="3"/>
</dbReference>
<accession>A0A0X8HVU4</accession>
<feature type="compositionally biased region" description="Basic residues" evidence="3">
    <location>
        <begin position="427"/>
        <end position="439"/>
    </location>
</feature>
<feature type="region of interest" description="Disordered" evidence="3">
    <location>
        <begin position="752"/>
        <end position="834"/>
    </location>
</feature>
<dbReference type="OrthoDB" id="6159137at2759"/>
<dbReference type="Pfam" id="PF00076">
    <property type="entry name" value="RRM_1"/>
    <property type="match status" value="1"/>
</dbReference>
<keyword evidence="1 2" id="KW-0694">RNA-binding</keyword>
<dbReference type="InterPro" id="IPR035979">
    <property type="entry name" value="RBD_domain_sf"/>
</dbReference>
<sequence>MAIEKMKEIQPTDRSKASKRSDKADADVTVVEGNLAGLSITDPASGGSGVQEELNTSRGNSSSLQLEQLENTNLLTVRIKWAKPDNLMDDYKLQLLNRCSDAVLFNRGFPINPSIIENYEYFSDSKRLLILKENEDIYPFEVGTEEYARSYGKEMGTWLYDLVLQAQFKTFADLAEARDAIKELIVDNKHVEEWSISQNLHALTHPGNLYIRGIPKDLTVEDLLPIFTKFGPLLSLKIIVDVNTGKSLGYGFISYPLGSQAARCIKELNGNLMNGSLLFINYHVERKERERIHLDHLKEDNDDERFRGVFVGNLPSENEDGTLITPGQVFEKFKEILDPVEILSYYFPKRNSNTNIEYKDDDHSMGSNSRENIETCASQNEISPLKGYGFMKFSTHDMALKAIDVLNDYNWLDHILVVNKAVQNRPIHNHGHHHHHRSSSNRASVSSRQSSGSSMPYFGPTGPSGATIHPPSPAFPMFAPAFSVSPTGSEGVSADRSPVLSGSSGCGSPQVNSLTQGPVFTAQSPALSPDSVTAPRSRHGSFYLPSCPVIYSTSGNIPGAHSQFGHHGNAHSAAAAAAAAAFGGLPIPTRDQQESNLYVKHIPLSWKDEDLNALYSQYGEIISAKIITVGGSKNDDGEMKYTLDDVPVGTSRGYGFVCFKNPLDASRAMMATDRFQVEPNHVLYVSFAQKRGKSVSMSSSSPNSSGNSVHYSSGSGPSSSHSSYHNNSRQNPFNSIMGNYNTKFINAMIQQQNQQVNSSPNNHNQAAGHRGSWAGPNQQPSYMLPIVLPPPPPVNVPRSSSGSNKKLHDTFDSSSASGSTVIDIEQEPSALATN</sequence>
<dbReference type="Proteomes" id="UP000243052">
    <property type="component" value="Chromosome vii"/>
</dbReference>
<keyword evidence="6" id="KW-1185">Reference proteome</keyword>
<feature type="compositionally biased region" description="Low complexity" evidence="3">
    <location>
        <begin position="694"/>
        <end position="728"/>
    </location>
</feature>
<feature type="compositionally biased region" description="Polar residues" evidence="3">
    <location>
        <begin position="500"/>
        <end position="510"/>
    </location>
</feature>
<dbReference type="PANTHER" id="PTHR48027">
    <property type="entry name" value="HETEROGENEOUS NUCLEAR RIBONUCLEOPROTEIN 87F-RELATED"/>
    <property type="match status" value="1"/>
</dbReference>
<feature type="compositionally biased region" description="Low complexity" evidence="3">
    <location>
        <begin position="752"/>
        <end position="765"/>
    </location>
</feature>
<dbReference type="AlphaFoldDB" id="A0A0X8HVU4"/>
<dbReference type="SUPFAM" id="SSF54928">
    <property type="entry name" value="RNA-binding domain, RBD"/>
    <property type="match status" value="3"/>
</dbReference>
<evidence type="ECO:0000256" key="2">
    <source>
        <dbReference type="PROSITE-ProRule" id="PRU00176"/>
    </source>
</evidence>
<organism evidence="5 6">
    <name type="scientific">Eremothecium sinecaudum</name>
    <dbReference type="NCBI Taxonomy" id="45286"/>
    <lineage>
        <taxon>Eukaryota</taxon>
        <taxon>Fungi</taxon>
        <taxon>Dikarya</taxon>
        <taxon>Ascomycota</taxon>
        <taxon>Saccharomycotina</taxon>
        <taxon>Saccharomycetes</taxon>
        <taxon>Saccharomycetales</taxon>
        <taxon>Saccharomycetaceae</taxon>
        <taxon>Eremothecium</taxon>
    </lineage>
</organism>
<dbReference type="Gene3D" id="3.30.70.330">
    <property type="match status" value="3"/>
</dbReference>
<dbReference type="InterPro" id="IPR012677">
    <property type="entry name" value="Nucleotide-bd_a/b_plait_sf"/>
</dbReference>
<dbReference type="STRING" id="45286.A0A0X8HVU4"/>
<feature type="compositionally biased region" description="Low complexity" evidence="3">
    <location>
        <begin position="440"/>
        <end position="454"/>
    </location>
</feature>
<evidence type="ECO:0000259" key="4">
    <source>
        <dbReference type="PROSITE" id="PS50102"/>
    </source>
</evidence>
<feature type="region of interest" description="Disordered" evidence="3">
    <location>
        <begin position="427"/>
        <end position="470"/>
    </location>
</feature>
<dbReference type="InterPro" id="IPR000504">
    <property type="entry name" value="RRM_dom"/>
</dbReference>
<evidence type="ECO:0000256" key="1">
    <source>
        <dbReference type="ARBA" id="ARBA00022884"/>
    </source>
</evidence>
<feature type="region of interest" description="Disordered" evidence="3">
    <location>
        <begin position="486"/>
        <end position="510"/>
    </location>
</feature>